<dbReference type="NCBIfam" id="TIGR01656">
    <property type="entry name" value="Histidinol-ppas"/>
    <property type="match status" value="1"/>
</dbReference>
<reference evidence="18 19" key="1">
    <citation type="journal article" date="2018" name="Environ. Microbiol.">
        <title>Genomes of ubiquitous marine and hypersaline Hydrogenovibrio, Thiomicrorhabdus and Thiomicrospira spp. encode a diversity of mechanisms to sustain chemolithoautotrophy in heterogeneous environments.</title>
        <authorList>
            <person name="Scott K.M."/>
            <person name="Williams J."/>
            <person name="Porter C.M.B."/>
            <person name="Russel S."/>
            <person name="Harmer T.L."/>
            <person name="Paul J.H."/>
            <person name="Antonen K.M."/>
            <person name="Bridges M.K."/>
            <person name="Camper G.J."/>
            <person name="Campla C.K."/>
            <person name="Casella L.G."/>
            <person name="Chase E."/>
            <person name="Conrad J.W."/>
            <person name="Cruz M.C."/>
            <person name="Dunlap D.S."/>
            <person name="Duran L."/>
            <person name="Fahsbender E.M."/>
            <person name="Goldsmith D.B."/>
            <person name="Keeley R.F."/>
            <person name="Kondoff M.R."/>
            <person name="Kussy B.I."/>
            <person name="Lane M.K."/>
            <person name="Lawler S."/>
            <person name="Leigh B.A."/>
            <person name="Lewis C."/>
            <person name="Lostal L.M."/>
            <person name="Marking D."/>
            <person name="Mancera P.A."/>
            <person name="McClenthan E.C."/>
            <person name="McIntyre E.A."/>
            <person name="Mine J.A."/>
            <person name="Modi S."/>
            <person name="Moore B.D."/>
            <person name="Morgan W.A."/>
            <person name="Nelson K.M."/>
            <person name="Nguyen K.N."/>
            <person name="Ogburn N."/>
            <person name="Parrino D.G."/>
            <person name="Pedapudi A.D."/>
            <person name="Pelham R.P."/>
            <person name="Preece A.M."/>
            <person name="Rampersad E.A."/>
            <person name="Richardson J.C."/>
            <person name="Rodgers C.M."/>
            <person name="Schaffer B.L."/>
            <person name="Sheridan N.E."/>
            <person name="Solone M.R."/>
            <person name="Staley Z.R."/>
            <person name="Tabuchi M."/>
            <person name="Waide R.J."/>
            <person name="Wanjugi P.W."/>
            <person name="Young S."/>
            <person name="Clum A."/>
            <person name="Daum C."/>
            <person name="Huntemann M."/>
            <person name="Ivanova N."/>
            <person name="Kyrpides N."/>
            <person name="Mikhailova N."/>
            <person name="Palaniappan K."/>
            <person name="Pillay M."/>
            <person name="Reddy T.B.K."/>
            <person name="Shapiro N."/>
            <person name="Stamatis D."/>
            <person name="Varghese N."/>
            <person name="Woyke T."/>
            <person name="Boden R."/>
            <person name="Freyermuth S.K."/>
            <person name="Kerfeld C.A."/>
        </authorList>
    </citation>
    <scope>NUCLEOTIDE SEQUENCE [LARGE SCALE GENOMIC DNA]</scope>
    <source>
        <strain evidence="18 19">JR-2</strain>
    </source>
</reference>
<dbReference type="InterPro" id="IPR036412">
    <property type="entry name" value="HAD-like_sf"/>
</dbReference>
<comment type="cofactor">
    <cofactor evidence="3 17">
        <name>Zn(2+)</name>
        <dbReference type="ChEBI" id="CHEBI:29105"/>
    </cofactor>
</comment>
<dbReference type="RefSeq" id="WP_029939623.1">
    <property type="nucleotide sequence ID" value="NZ_CP035033.1"/>
</dbReference>
<feature type="site" description="Contributes to substrate recognition" evidence="16">
    <location>
        <position position="100"/>
    </location>
</feature>
<dbReference type="GO" id="GO:0005975">
    <property type="term" value="P:carbohydrate metabolic process"/>
    <property type="evidence" value="ECO:0007669"/>
    <property type="project" value="InterPro"/>
</dbReference>
<protein>
    <recommendedName>
        <fullName evidence="14">D,D-heptose 1,7-bisphosphate phosphatase</fullName>
        <ecNumber evidence="14">3.1.3.-</ecNumber>
    </recommendedName>
</protein>
<comment type="cofactor">
    <cofactor evidence="2 17">
        <name>Mg(2+)</name>
        <dbReference type="ChEBI" id="CHEBI:18420"/>
    </cofactor>
</comment>
<dbReference type="InterPro" id="IPR023214">
    <property type="entry name" value="HAD_sf"/>
</dbReference>
<dbReference type="SUPFAM" id="SSF56784">
    <property type="entry name" value="HAD-like"/>
    <property type="match status" value="1"/>
</dbReference>
<dbReference type="KEGG" id="htr:EPV75_02270"/>
<keyword evidence="7 14" id="KW-0963">Cytoplasm</keyword>
<evidence type="ECO:0000313" key="19">
    <source>
        <dbReference type="Proteomes" id="UP000285478"/>
    </source>
</evidence>
<dbReference type="PANTHER" id="PTHR42891:SF1">
    <property type="entry name" value="D-GLYCERO-BETA-D-MANNO-HEPTOSE-1,7-BISPHOSPHATE 7-PHOSPHATASE"/>
    <property type="match status" value="1"/>
</dbReference>
<dbReference type="PANTHER" id="PTHR42891">
    <property type="entry name" value="D-GLYCERO-BETA-D-MANNO-HEPTOSE-1,7-BISPHOSPHATE 7-PHOSPHATASE"/>
    <property type="match status" value="1"/>
</dbReference>
<gene>
    <name evidence="18" type="ORF">EPV75_02270</name>
</gene>
<keyword evidence="11 17" id="KW-0460">Magnesium</keyword>
<feature type="site" description="Stabilizes the phosphoryl group" evidence="16">
    <location>
        <position position="101"/>
    </location>
</feature>
<keyword evidence="9 14" id="KW-0378">Hydrolase</keyword>
<evidence type="ECO:0000256" key="6">
    <source>
        <dbReference type="ARBA" id="ARBA00011245"/>
    </source>
</evidence>
<dbReference type="InterPro" id="IPR006543">
    <property type="entry name" value="Histidinol-phos"/>
</dbReference>
<comment type="catalytic activity">
    <reaction evidence="1">
        <text>D-glycero-beta-D-manno-heptose 1,7-bisphosphate + H2O = D-glycero-beta-D-manno-heptose 1-phosphate + phosphate</text>
        <dbReference type="Rhea" id="RHEA:28518"/>
        <dbReference type="ChEBI" id="CHEBI:15377"/>
        <dbReference type="ChEBI" id="CHEBI:43474"/>
        <dbReference type="ChEBI" id="CHEBI:60208"/>
        <dbReference type="ChEBI" id="CHEBI:61593"/>
        <dbReference type="EC" id="3.1.3.82"/>
    </reaction>
</comment>
<dbReference type="GO" id="GO:0046872">
    <property type="term" value="F:metal ion binding"/>
    <property type="evidence" value="ECO:0007669"/>
    <property type="project" value="UniProtKB-KW"/>
</dbReference>
<dbReference type="InterPro" id="IPR004446">
    <property type="entry name" value="Heptose_bisP_phosphatase"/>
</dbReference>
<feature type="active site" description="Proton donor" evidence="15">
    <location>
        <position position="9"/>
    </location>
</feature>
<evidence type="ECO:0000256" key="11">
    <source>
        <dbReference type="ARBA" id="ARBA00022842"/>
    </source>
</evidence>
<dbReference type="GO" id="GO:0005737">
    <property type="term" value="C:cytoplasm"/>
    <property type="evidence" value="ECO:0007669"/>
    <property type="project" value="UniProtKB-SubCell"/>
</dbReference>
<dbReference type="AlphaFoldDB" id="A0A451G504"/>
<evidence type="ECO:0000256" key="5">
    <source>
        <dbReference type="ARBA" id="ARBA00004708"/>
    </source>
</evidence>
<name>A0A451G504_9GAMM</name>
<feature type="binding site" evidence="17">
    <location>
        <position position="7"/>
    </location>
    <ligand>
        <name>Mg(2+)</name>
        <dbReference type="ChEBI" id="CHEBI:18420"/>
    </ligand>
</feature>
<evidence type="ECO:0000256" key="12">
    <source>
        <dbReference type="ARBA" id="ARBA00023277"/>
    </source>
</evidence>
<evidence type="ECO:0000256" key="8">
    <source>
        <dbReference type="ARBA" id="ARBA00022723"/>
    </source>
</evidence>
<sequence length="177" mass="19193">MKLIVLDRDGVVNEDSDAYIKHPDEWHPVPGSLEAIAKLKQAGWTVAVATNQSGVRRGYYSRETLHAMHMKFVALLAEQGAEVDWISYSPYVAEDDSPCRKPGTGMLQAIENRFGVSLAGQPMVGDTLADIAVAKAKGMTPYLVKTGKGPRTLATQDPLLSGVPVYDNLLTVVEVLL</sequence>
<keyword evidence="10 17" id="KW-0862">Zinc</keyword>
<dbReference type="Pfam" id="PF13242">
    <property type="entry name" value="Hydrolase_like"/>
    <property type="match status" value="1"/>
</dbReference>
<dbReference type="PIRSF" id="PIRSF004682">
    <property type="entry name" value="GmhB"/>
    <property type="match status" value="1"/>
</dbReference>
<evidence type="ECO:0000256" key="17">
    <source>
        <dbReference type="PIRSR" id="PIRSR004682-4"/>
    </source>
</evidence>
<keyword evidence="12 14" id="KW-0119">Carbohydrate metabolism</keyword>
<evidence type="ECO:0000256" key="2">
    <source>
        <dbReference type="ARBA" id="ARBA00001946"/>
    </source>
</evidence>
<dbReference type="EC" id="3.1.3.-" evidence="14"/>
<dbReference type="Gene3D" id="3.40.50.1000">
    <property type="entry name" value="HAD superfamily/HAD-like"/>
    <property type="match status" value="1"/>
</dbReference>
<dbReference type="NCBIfam" id="TIGR01662">
    <property type="entry name" value="HAD-SF-IIIA"/>
    <property type="match status" value="1"/>
</dbReference>
<dbReference type="FunFam" id="3.40.50.1000:FF:000168">
    <property type="entry name" value="D,D-heptose 1,7-bisphosphate phosphatase"/>
    <property type="match status" value="1"/>
</dbReference>
<feature type="binding site" evidence="17">
    <location>
        <position position="99"/>
    </location>
    <ligand>
        <name>Zn(2+)</name>
        <dbReference type="ChEBI" id="CHEBI:29105"/>
    </ligand>
</feature>
<comment type="pathway">
    <text evidence="5">Nucleotide-sugar biosynthesis; ADP-L-glycero-beta-D-manno-heptose biosynthesis; ADP-L-glycero-beta-D-manno-heptose from D-glycero-beta-D-manno-heptose 7-phosphate: step 2/4.</text>
</comment>
<evidence type="ECO:0000256" key="13">
    <source>
        <dbReference type="ARBA" id="ARBA00061616"/>
    </source>
</evidence>
<dbReference type="NCBIfam" id="NF006506">
    <property type="entry name" value="PRK08942.1"/>
    <property type="match status" value="1"/>
</dbReference>
<accession>A0A451G504</accession>
<feature type="binding site" evidence="17">
    <location>
        <position position="126"/>
    </location>
    <ligand>
        <name>Mg(2+)</name>
        <dbReference type="ChEBI" id="CHEBI:18420"/>
    </ligand>
</feature>
<comment type="subunit">
    <text evidence="6">Monomer.</text>
</comment>
<organism evidence="18 19">
    <name type="scientific">Hydrogenovibrio thermophilus</name>
    <dbReference type="NCBI Taxonomy" id="265883"/>
    <lineage>
        <taxon>Bacteria</taxon>
        <taxon>Pseudomonadati</taxon>
        <taxon>Pseudomonadota</taxon>
        <taxon>Gammaproteobacteria</taxon>
        <taxon>Thiotrichales</taxon>
        <taxon>Piscirickettsiaceae</taxon>
        <taxon>Hydrogenovibrio</taxon>
    </lineage>
</organism>
<evidence type="ECO:0000256" key="3">
    <source>
        <dbReference type="ARBA" id="ARBA00001947"/>
    </source>
</evidence>
<dbReference type="Proteomes" id="UP000285478">
    <property type="component" value="Chromosome"/>
</dbReference>
<proteinExistence type="inferred from homology"/>
<evidence type="ECO:0000256" key="9">
    <source>
        <dbReference type="ARBA" id="ARBA00022801"/>
    </source>
</evidence>
<comment type="subcellular location">
    <subcellularLocation>
        <location evidence="4 14">Cytoplasm</location>
    </subcellularLocation>
</comment>
<evidence type="ECO:0000256" key="1">
    <source>
        <dbReference type="ARBA" id="ARBA00001226"/>
    </source>
</evidence>
<dbReference type="GO" id="GO:0034200">
    <property type="term" value="F:D-glycero-beta-D-manno-heptose 1,7-bisphosphate 7-phosphatase activity"/>
    <property type="evidence" value="ECO:0007669"/>
    <property type="project" value="UniProtKB-EC"/>
</dbReference>
<evidence type="ECO:0000256" key="10">
    <source>
        <dbReference type="ARBA" id="ARBA00022833"/>
    </source>
</evidence>
<feature type="active site" description="Nucleophile" evidence="15">
    <location>
        <position position="7"/>
    </location>
</feature>
<evidence type="ECO:0000256" key="4">
    <source>
        <dbReference type="ARBA" id="ARBA00004496"/>
    </source>
</evidence>
<keyword evidence="19" id="KW-1185">Reference proteome</keyword>
<comment type="similarity">
    <text evidence="13 14">Belongs to the gmhB family.</text>
</comment>
<dbReference type="CDD" id="cd07503">
    <property type="entry name" value="HAD_HisB-N"/>
    <property type="match status" value="1"/>
</dbReference>
<dbReference type="EMBL" id="CP035033">
    <property type="protein sequence ID" value="QAB14573.1"/>
    <property type="molecule type" value="Genomic_DNA"/>
</dbReference>
<keyword evidence="8 17" id="KW-0479">Metal-binding</keyword>
<feature type="site" description="Stabilizes the phosphoryl group" evidence="16">
    <location>
        <position position="50"/>
    </location>
</feature>
<evidence type="ECO:0000313" key="18">
    <source>
        <dbReference type="EMBL" id="QAB14573.1"/>
    </source>
</evidence>
<evidence type="ECO:0000256" key="15">
    <source>
        <dbReference type="PIRSR" id="PIRSR004682-1"/>
    </source>
</evidence>
<evidence type="ECO:0000256" key="7">
    <source>
        <dbReference type="ARBA" id="ARBA00022490"/>
    </source>
</evidence>
<evidence type="ECO:0000256" key="14">
    <source>
        <dbReference type="PIRNR" id="PIRNR004682"/>
    </source>
</evidence>
<feature type="binding site" evidence="17">
    <location>
        <position position="9"/>
    </location>
    <ligand>
        <name>Mg(2+)</name>
        <dbReference type="ChEBI" id="CHEBI:18420"/>
    </ligand>
</feature>
<dbReference type="InterPro" id="IPR006549">
    <property type="entry name" value="HAD-SF_hydro_IIIA"/>
</dbReference>
<evidence type="ECO:0000256" key="16">
    <source>
        <dbReference type="PIRSR" id="PIRSR004682-3"/>
    </source>
</evidence>